<reference evidence="1" key="1">
    <citation type="submission" date="2015-07" db="EMBL/GenBank/DDBJ databases">
        <title>Adaptation to a free-living lifestyle via gene acquisitions in the diplomonad Trepomonas sp. PC1.</title>
        <authorList>
            <person name="Xu F."/>
            <person name="Jerlstrom-Hultqvist J."/>
            <person name="Kolisko M."/>
            <person name="Simpson A.G.B."/>
            <person name="Roger A.J."/>
            <person name="Svard S.G."/>
            <person name="Andersson J.O."/>
        </authorList>
    </citation>
    <scope>NUCLEOTIDE SEQUENCE</scope>
    <source>
        <strain evidence="1">PC1</strain>
    </source>
</reference>
<feature type="non-terminal residue" evidence="1">
    <location>
        <position position="1"/>
    </location>
</feature>
<proteinExistence type="predicted"/>
<dbReference type="AlphaFoldDB" id="A0A146JVT8"/>
<evidence type="ECO:0000313" key="1">
    <source>
        <dbReference type="EMBL" id="JAP88632.1"/>
    </source>
</evidence>
<gene>
    <name evidence="1" type="ORF">TPC1_31873</name>
</gene>
<dbReference type="EMBL" id="GDID01007974">
    <property type="protein sequence ID" value="JAP88632.1"/>
    <property type="molecule type" value="Transcribed_RNA"/>
</dbReference>
<name>A0A146JVT8_9EUKA</name>
<organism evidence="1">
    <name type="scientific">Trepomonas sp. PC1</name>
    <dbReference type="NCBI Taxonomy" id="1076344"/>
    <lineage>
        <taxon>Eukaryota</taxon>
        <taxon>Metamonada</taxon>
        <taxon>Diplomonadida</taxon>
        <taxon>Hexamitidae</taxon>
        <taxon>Hexamitinae</taxon>
        <taxon>Trepomonas</taxon>
    </lineage>
</organism>
<feature type="non-terminal residue" evidence="1">
    <location>
        <position position="302"/>
    </location>
</feature>
<protein>
    <submittedName>
        <fullName evidence="1">Uncharacterized protein</fullName>
    </submittedName>
</protein>
<sequence>FGPDGNQKCKITNGIESNIDLKQYFYVFDQQWEREIQHFVQHDEEELDVLEADFENSQSVEDSISKDYQLNTIQQYKANQLDNLIIEQQLDLSLGKSVISEYSTINETKQAIKYVHKKMKINLKKYVYYGNGVTYKFYNIGSQIIKIICIDVNEERKECSGRVSYLQPDSNTWKIGDLDELFHQNYINSKTKKIGKYVKDQFVEGEMITSISKFIGKFWDSKPHGFCRQFRLENGCYILIREGLFYMGKFIIGSYDYTAENNYSYGLFVNDKKHGPHVICPTNQVELFCFGIKMQPQNVVSL</sequence>
<accession>A0A146JVT8</accession>